<dbReference type="EMBL" id="QWLN02005722">
    <property type="protein sequence ID" value="TEA37177.1"/>
    <property type="molecule type" value="Genomic_DNA"/>
</dbReference>
<sequence length="92" mass="10280">PASGWCPRLPASPNPKDPRWVRNSHKEHSLSTNQFYSDYGINTADKLMSKRIPNVPSRCTDKHIEENSAENNSVHGENPGGTWPQRNKDGVA</sequence>
<feature type="region of interest" description="Disordered" evidence="1">
    <location>
        <begin position="1"/>
        <end position="27"/>
    </location>
</feature>
<dbReference type="AlphaFoldDB" id="A0A484GMX0"/>
<feature type="region of interest" description="Disordered" evidence="1">
    <location>
        <begin position="53"/>
        <end position="92"/>
    </location>
</feature>
<gene>
    <name evidence="2" type="ORF">DBR06_SOUSAS210408</name>
</gene>
<evidence type="ECO:0000256" key="1">
    <source>
        <dbReference type="SAM" id="MobiDB-lite"/>
    </source>
</evidence>
<protein>
    <submittedName>
        <fullName evidence="2">Uncharacterized protein</fullName>
    </submittedName>
</protein>
<keyword evidence="3" id="KW-1185">Reference proteome</keyword>
<feature type="non-terminal residue" evidence="2">
    <location>
        <position position="1"/>
    </location>
</feature>
<proteinExistence type="predicted"/>
<name>A0A484GMX0_SOUCH</name>
<comment type="caution">
    <text evidence="2">The sequence shown here is derived from an EMBL/GenBank/DDBJ whole genome shotgun (WGS) entry which is preliminary data.</text>
</comment>
<feature type="compositionally biased region" description="Basic and acidic residues" evidence="1">
    <location>
        <begin position="16"/>
        <end position="27"/>
    </location>
</feature>
<dbReference type="Proteomes" id="UP000295264">
    <property type="component" value="Unassembled WGS sequence"/>
</dbReference>
<organism evidence="2 3">
    <name type="scientific">Sousa chinensis</name>
    <name type="common">Indo-pacific humpbacked dolphin</name>
    <name type="synonym">Steno chinensis</name>
    <dbReference type="NCBI Taxonomy" id="103600"/>
    <lineage>
        <taxon>Eukaryota</taxon>
        <taxon>Metazoa</taxon>
        <taxon>Chordata</taxon>
        <taxon>Craniata</taxon>
        <taxon>Vertebrata</taxon>
        <taxon>Euteleostomi</taxon>
        <taxon>Mammalia</taxon>
        <taxon>Eutheria</taxon>
        <taxon>Laurasiatheria</taxon>
        <taxon>Artiodactyla</taxon>
        <taxon>Whippomorpha</taxon>
        <taxon>Cetacea</taxon>
        <taxon>Odontoceti</taxon>
        <taxon>Delphinidae</taxon>
        <taxon>Sousa</taxon>
    </lineage>
</organism>
<feature type="non-terminal residue" evidence="2">
    <location>
        <position position="92"/>
    </location>
</feature>
<evidence type="ECO:0000313" key="3">
    <source>
        <dbReference type="Proteomes" id="UP000295264"/>
    </source>
</evidence>
<evidence type="ECO:0000313" key="2">
    <source>
        <dbReference type="EMBL" id="TEA37177.1"/>
    </source>
</evidence>
<accession>A0A484GMX0</accession>
<reference evidence="2 3" key="1">
    <citation type="journal article" date="2018" name="Genomics">
        <title>Molecular footprints of inshore aquatic adaptation in Indo-Pacific humpback dolphin (Sousa chinensis).</title>
        <authorList>
            <person name="Ming Y."/>
            <person name="Jian J."/>
            <person name="Yu F."/>
            <person name="Yu X."/>
            <person name="Wang J."/>
            <person name="Liu W."/>
        </authorList>
    </citation>
    <scope>NUCLEOTIDE SEQUENCE [LARGE SCALE GENOMIC DNA]</scope>
    <source>
        <strain evidence="2">MY-2018</strain>
        <tissue evidence="2">Skin</tissue>
    </source>
</reference>